<dbReference type="EMBL" id="VLTM01000087">
    <property type="protein sequence ID" value="KAA0155524.1"/>
    <property type="molecule type" value="Genomic_DNA"/>
</dbReference>
<dbReference type="Proteomes" id="UP000325113">
    <property type="component" value="Unassembled WGS sequence"/>
</dbReference>
<evidence type="ECO:0000259" key="2">
    <source>
        <dbReference type="Pfam" id="PF01425"/>
    </source>
</evidence>
<dbReference type="Gene3D" id="1.20.5.190">
    <property type="match status" value="1"/>
</dbReference>
<feature type="region of interest" description="Disordered" evidence="1">
    <location>
        <begin position="625"/>
        <end position="651"/>
    </location>
</feature>
<dbReference type="InterPro" id="IPR036928">
    <property type="entry name" value="AS_sf"/>
</dbReference>
<dbReference type="PROSITE" id="PS50096">
    <property type="entry name" value="IQ"/>
    <property type="match status" value="4"/>
</dbReference>
<protein>
    <recommendedName>
        <fullName evidence="2">Amidase domain-containing protein</fullName>
    </recommendedName>
</protein>
<comment type="caution">
    <text evidence="3">The sequence shown here is derived from an EMBL/GenBank/DDBJ whole genome shotgun (WGS) entry which is preliminary data.</text>
</comment>
<feature type="compositionally biased region" description="Acidic residues" evidence="1">
    <location>
        <begin position="87"/>
        <end position="99"/>
    </location>
</feature>
<dbReference type="InterPro" id="IPR000048">
    <property type="entry name" value="IQ_motif_EF-hand-BS"/>
</dbReference>
<dbReference type="PANTHER" id="PTHR11895">
    <property type="entry name" value="TRANSAMIDASE"/>
    <property type="match status" value="1"/>
</dbReference>
<feature type="domain" description="Amidase" evidence="2">
    <location>
        <begin position="107"/>
        <end position="305"/>
    </location>
</feature>
<proteinExistence type="predicted"/>
<dbReference type="InterPro" id="IPR023631">
    <property type="entry name" value="Amidase_dom"/>
</dbReference>
<feature type="region of interest" description="Disordered" evidence="1">
    <location>
        <begin position="306"/>
        <end position="340"/>
    </location>
</feature>
<feature type="compositionally biased region" description="Low complexity" evidence="1">
    <location>
        <begin position="418"/>
        <end position="431"/>
    </location>
</feature>
<name>A0A5A8CT05_CAFRO</name>
<dbReference type="Gene3D" id="3.90.1300.10">
    <property type="entry name" value="Amidase signature (AS) domain"/>
    <property type="match status" value="2"/>
</dbReference>
<feature type="compositionally biased region" description="Low complexity" evidence="1">
    <location>
        <begin position="322"/>
        <end position="332"/>
    </location>
</feature>
<organism evidence="3 4">
    <name type="scientific">Cafeteria roenbergensis</name>
    <name type="common">Marine flagellate</name>
    <dbReference type="NCBI Taxonomy" id="33653"/>
    <lineage>
        <taxon>Eukaryota</taxon>
        <taxon>Sar</taxon>
        <taxon>Stramenopiles</taxon>
        <taxon>Bigyra</taxon>
        <taxon>Opalozoa</taxon>
        <taxon>Bicosoecida</taxon>
        <taxon>Cafeteriaceae</taxon>
        <taxon>Cafeteria</taxon>
    </lineage>
</organism>
<dbReference type="Pfam" id="PF01425">
    <property type="entry name" value="Amidase"/>
    <property type="match status" value="1"/>
</dbReference>
<gene>
    <name evidence="3" type="ORF">FNF31_06063</name>
</gene>
<evidence type="ECO:0000313" key="3">
    <source>
        <dbReference type="EMBL" id="KAA0155524.1"/>
    </source>
</evidence>
<feature type="compositionally biased region" description="Acidic residues" evidence="1">
    <location>
        <begin position="631"/>
        <end position="644"/>
    </location>
</feature>
<accession>A0A5A8CT05</accession>
<dbReference type="InterPro" id="IPR000120">
    <property type="entry name" value="Amidase"/>
</dbReference>
<feature type="compositionally biased region" description="Low complexity" evidence="1">
    <location>
        <begin position="397"/>
        <end position="406"/>
    </location>
</feature>
<dbReference type="PANTHER" id="PTHR11895:SF151">
    <property type="entry name" value="GLUTAMYL-TRNA(GLN) AMIDOTRANSFERASE SUBUNIT A"/>
    <property type="match status" value="1"/>
</dbReference>
<evidence type="ECO:0000256" key="1">
    <source>
        <dbReference type="SAM" id="MobiDB-lite"/>
    </source>
</evidence>
<feature type="region of interest" description="Disordered" evidence="1">
    <location>
        <begin position="386"/>
        <end position="435"/>
    </location>
</feature>
<dbReference type="SMART" id="SM00015">
    <property type="entry name" value="IQ"/>
    <property type="match status" value="4"/>
</dbReference>
<reference evidence="3 4" key="1">
    <citation type="submission" date="2019-07" db="EMBL/GenBank/DDBJ databases">
        <title>Genomes of Cafeteria roenbergensis.</title>
        <authorList>
            <person name="Fischer M.G."/>
            <person name="Hackl T."/>
            <person name="Roman M."/>
        </authorList>
    </citation>
    <scope>NUCLEOTIDE SEQUENCE [LARGE SCALE GENOMIC DNA]</scope>
    <source>
        <strain evidence="3 4">Cflag</strain>
    </source>
</reference>
<dbReference type="SUPFAM" id="SSF75304">
    <property type="entry name" value="Amidase signature (AS) enzymes"/>
    <property type="match status" value="2"/>
</dbReference>
<dbReference type="Pfam" id="PF00612">
    <property type="entry name" value="IQ"/>
    <property type="match status" value="2"/>
</dbReference>
<sequence>MAAPAASALDLGAADAVDAMRSEGLSRAKLVEALLQRFDDSRFGFAMAQSFTPEGARARAGLAAPEPTLEEQLAAREAKPAVGDNGEAGEEADDEDDPEAAARRKARKAAAAAAAEAAAKRKAEADAADADPKPDAAGALAGLPVAVSDTLDVRGLATSASNTAMAQWRARRSAAVVRRLVAAGAFVLGKTSVHDLGWGHTGSRTPRGRVANPYSMGDCIAGGAAAGAAAAVSARVAPAALAVDSLGDARVPASCCGVVAFRPSSGRYPAAGCLMTAPTMDTVAVLARHVEDVQLLDAALSTSIKGEASPRGQGRRAGGGADARAAAAASGESDPEAEAAVSLQAGARGFLARRRAKAAKEERERHEAAAMIQSIARGRAARSRVAQMTAISESDGDGAAAPGSASESKDAEEDDEGAAAAAEASGDADAAMSFGQAEEEAAVRIQAVARGRESRSRVSRLRRDKRAQGETEAAIRIQAISRGRRARMATTQQLARQARAGDVDAAATAKAAFKAGEDGSLTAGLSGLRLGLPACLLADCDSTVKTVVADTVAKLEAAGAVVVRGELPKVAAAGDPAGRATVNAVVRAGQVCAAVRGYEALRELAAYLSARGLDRDRVVVVEAPKKRKAEEGEEEEEEEEEDGEAGAAAAGPKLAKVTVRTTVADVVDAYCGSATDRAALVAAMDPRGSVADGGSAVDAGEYADALGPGREAVVQSVRAFMTRHKVEAILYPSLMVPAVAEKGSDGDAVYCNGALVSTRHALTRNASLASAAGLPACTVPAGMTRKRASAGVGVPGGERMPVGVEVAGLPGSDARLLAVARALQGVVAALPDPVLRSRWQRGVVRS</sequence>
<feature type="region of interest" description="Disordered" evidence="1">
    <location>
        <begin position="72"/>
        <end position="108"/>
    </location>
</feature>
<dbReference type="GO" id="GO:0003824">
    <property type="term" value="F:catalytic activity"/>
    <property type="evidence" value="ECO:0007669"/>
    <property type="project" value="InterPro"/>
</dbReference>
<dbReference type="AlphaFoldDB" id="A0A5A8CT05"/>
<evidence type="ECO:0000313" key="4">
    <source>
        <dbReference type="Proteomes" id="UP000325113"/>
    </source>
</evidence>